<dbReference type="AlphaFoldDB" id="A0A453QHT6"/>
<reference evidence="1" key="3">
    <citation type="journal article" date="2017" name="Nature">
        <title>Genome sequence of the progenitor of the wheat D genome Aegilops tauschii.</title>
        <authorList>
            <person name="Luo M.C."/>
            <person name="Gu Y.Q."/>
            <person name="Puiu D."/>
            <person name="Wang H."/>
            <person name="Twardziok S.O."/>
            <person name="Deal K.R."/>
            <person name="Huo N."/>
            <person name="Zhu T."/>
            <person name="Wang L."/>
            <person name="Wang Y."/>
            <person name="McGuire P.E."/>
            <person name="Liu S."/>
            <person name="Long H."/>
            <person name="Ramasamy R.K."/>
            <person name="Rodriguez J.C."/>
            <person name="Van S.L."/>
            <person name="Yuan L."/>
            <person name="Wang Z."/>
            <person name="Xia Z."/>
            <person name="Xiao L."/>
            <person name="Anderson O.D."/>
            <person name="Ouyang S."/>
            <person name="Liang Y."/>
            <person name="Zimin A.V."/>
            <person name="Pertea G."/>
            <person name="Qi P."/>
            <person name="Bennetzen J.L."/>
            <person name="Dai X."/>
            <person name="Dawson M.W."/>
            <person name="Muller H.G."/>
            <person name="Kugler K."/>
            <person name="Rivarola-Duarte L."/>
            <person name="Spannagl M."/>
            <person name="Mayer K.F.X."/>
            <person name="Lu F.H."/>
            <person name="Bevan M.W."/>
            <person name="Leroy P."/>
            <person name="Li P."/>
            <person name="You F.M."/>
            <person name="Sun Q."/>
            <person name="Liu Z."/>
            <person name="Lyons E."/>
            <person name="Wicker T."/>
            <person name="Salzberg S.L."/>
            <person name="Devos K.M."/>
            <person name="Dvorak J."/>
        </authorList>
    </citation>
    <scope>NUCLEOTIDE SEQUENCE [LARGE SCALE GENOMIC DNA]</scope>
    <source>
        <strain evidence="1">cv. AL8/78</strain>
    </source>
</reference>
<name>A0A453QHT6_AEGTS</name>
<keyword evidence="2" id="KW-1185">Reference proteome</keyword>
<evidence type="ECO:0000313" key="1">
    <source>
        <dbReference type="EnsemblPlants" id="AET7Gv20132500.6"/>
    </source>
</evidence>
<reference evidence="1" key="4">
    <citation type="submission" date="2019-03" db="UniProtKB">
        <authorList>
            <consortium name="EnsemblPlants"/>
        </authorList>
    </citation>
    <scope>IDENTIFICATION</scope>
</reference>
<evidence type="ECO:0000313" key="2">
    <source>
        <dbReference type="Proteomes" id="UP000015105"/>
    </source>
</evidence>
<sequence>SQRTSNESLVRRQAISLEFERKQFNIFACRNSYGGDGACDLLVLTFLYEGTN</sequence>
<reference evidence="2" key="1">
    <citation type="journal article" date="2014" name="Science">
        <title>Ancient hybridizations among the ancestral genomes of bread wheat.</title>
        <authorList>
            <consortium name="International Wheat Genome Sequencing Consortium,"/>
            <person name="Marcussen T."/>
            <person name="Sandve S.R."/>
            <person name="Heier L."/>
            <person name="Spannagl M."/>
            <person name="Pfeifer M."/>
            <person name="Jakobsen K.S."/>
            <person name="Wulff B.B."/>
            <person name="Steuernagel B."/>
            <person name="Mayer K.F."/>
            <person name="Olsen O.A."/>
        </authorList>
    </citation>
    <scope>NUCLEOTIDE SEQUENCE [LARGE SCALE GENOMIC DNA]</scope>
    <source>
        <strain evidence="2">cv. AL8/78</strain>
    </source>
</reference>
<protein>
    <submittedName>
        <fullName evidence="1">Uncharacterized protein</fullName>
    </submittedName>
</protein>
<accession>A0A453QHT6</accession>
<reference evidence="2" key="2">
    <citation type="journal article" date="2017" name="Nat. Plants">
        <title>The Aegilops tauschii genome reveals multiple impacts of transposons.</title>
        <authorList>
            <person name="Zhao G."/>
            <person name="Zou C."/>
            <person name="Li K."/>
            <person name="Wang K."/>
            <person name="Li T."/>
            <person name="Gao L."/>
            <person name="Zhang X."/>
            <person name="Wang H."/>
            <person name="Yang Z."/>
            <person name="Liu X."/>
            <person name="Jiang W."/>
            <person name="Mao L."/>
            <person name="Kong X."/>
            <person name="Jiao Y."/>
            <person name="Jia J."/>
        </authorList>
    </citation>
    <scope>NUCLEOTIDE SEQUENCE [LARGE SCALE GENOMIC DNA]</scope>
    <source>
        <strain evidence="2">cv. AL8/78</strain>
    </source>
</reference>
<reference evidence="1" key="5">
    <citation type="journal article" date="2021" name="G3 (Bethesda)">
        <title>Aegilops tauschii genome assembly Aet v5.0 features greater sequence contiguity and improved annotation.</title>
        <authorList>
            <person name="Wang L."/>
            <person name="Zhu T."/>
            <person name="Rodriguez J.C."/>
            <person name="Deal K.R."/>
            <person name="Dubcovsky J."/>
            <person name="McGuire P.E."/>
            <person name="Lux T."/>
            <person name="Spannagl M."/>
            <person name="Mayer K.F.X."/>
            <person name="Baldrich P."/>
            <person name="Meyers B.C."/>
            <person name="Huo N."/>
            <person name="Gu Y.Q."/>
            <person name="Zhou H."/>
            <person name="Devos K.M."/>
            <person name="Bennetzen J.L."/>
            <person name="Unver T."/>
            <person name="Budak H."/>
            <person name="Gulick P.J."/>
            <person name="Galiba G."/>
            <person name="Kalapos B."/>
            <person name="Nelson D.R."/>
            <person name="Li P."/>
            <person name="You F.M."/>
            <person name="Luo M.C."/>
            <person name="Dvorak J."/>
        </authorList>
    </citation>
    <scope>NUCLEOTIDE SEQUENCE [LARGE SCALE GENOMIC DNA]</scope>
    <source>
        <strain evidence="1">cv. AL8/78</strain>
    </source>
</reference>
<dbReference type="Proteomes" id="UP000015105">
    <property type="component" value="Chromosome 7D"/>
</dbReference>
<dbReference type="Gramene" id="AET7Gv20132500.6">
    <property type="protein sequence ID" value="AET7Gv20132500.6"/>
    <property type="gene ID" value="AET7Gv20132500"/>
</dbReference>
<organism evidence="1 2">
    <name type="scientific">Aegilops tauschii subsp. strangulata</name>
    <name type="common">Goatgrass</name>
    <dbReference type="NCBI Taxonomy" id="200361"/>
    <lineage>
        <taxon>Eukaryota</taxon>
        <taxon>Viridiplantae</taxon>
        <taxon>Streptophyta</taxon>
        <taxon>Embryophyta</taxon>
        <taxon>Tracheophyta</taxon>
        <taxon>Spermatophyta</taxon>
        <taxon>Magnoliopsida</taxon>
        <taxon>Liliopsida</taxon>
        <taxon>Poales</taxon>
        <taxon>Poaceae</taxon>
        <taxon>BOP clade</taxon>
        <taxon>Pooideae</taxon>
        <taxon>Triticodae</taxon>
        <taxon>Triticeae</taxon>
        <taxon>Triticinae</taxon>
        <taxon>Aegilops</taxon>
    </lineage>
</organism>
<dbReference type="EnsemblPlants" id="AET7Gv20132500.6">
    <property type="protein sequence ID" value="AET7Gv20132500.6"/>
    <property type="gene ID" value="AET7Gv20132500"/>
</dbReference>
<proteinExistence type="predicted"/>